<evidence type="ECO:0000313" key="2">
    <source>
        <dbReference type="Proteomes" id="UP000224567"/>
    </source>
</evidence>
<comment type="caution">
    <text evidence="1">The sequence shown here is derived from an EMBL/GenBank/DDBJ whole genome shotgun (WGS) entry which is preliminary data.</text>
</comment>
<keyword evidence="2" id="KW-1185">Reference proteome</keyword>
<reference evidence="2" key="2">
    <citation type="journal article" date="2017" name="J. Anim. Genet.">
        <title>Multiple reference genome sequences of hot pepper reveal the massive evolution of plant disease resistance genes by retroduplication.</title>
        <authorList>
            <person name="Kim S."/>
            <person name="Park J."/>
            <person name="Yeom S.-I."/>
            <person name="Kim Y.-M."/>
            <person name="Seo E."/>
            <person name="Kim K.-T."/>
            <person name="Kim M.-S."/>
            <person name="Lee J.M."/>
            <person name="Cheong K."/>
            <person name="Shin H.-S."/>
            <person name="Kim S.-B."/>
            <person name="Han K."/>
            <person name="Lee J."/>
            <person name="Park M."/>
            <person name="Lee H.-A."/>
            <person name="Lee H.-Y."/>
            <person name="Lee Y."/>
            <person name="Oh S."/>
            <person name="Lee J.H."/>
            <person name="Choi E."/>
            <person name="Choi E."/>
            <person name="Lee S.E."/>
            <person name="Jeon J."/>
            <person name="Kim H."/>
            <person name="Choi G."/>
            <person name="Song H."/>
            <person name="Lee J."/>
            <person name="Lee S.-C."/>
            <person name="Kwon J.-K."/>
            <person name="Lee H.-Y."/>
            <person name="Koo N."/>
            <person name="Hong Y."/>
            <person name="Kim R.W."/>
            <person name="Kang W.-H."/>
            <person name="Huh J.H."/>
            <person name="Kang B.-C."/>
            <person name="Yang T.-J."/>
            <person name="Lee Y.-H."/>
            <person name="Bennetzen J.L."/>
            <person name="Choi D."/>
        </authorList>
    </citation>
    <scope>NUCLEOTIDE SEQUENCE [LARGE SCALE GENOMIC DNA]</scope>
    <source>
        <strain evidence="2">cv. PBC81</strain>
    </source>
</reference>
<dbReference type="STRING" id="33114.A0A2G2WHV9"/>
<dbReference type="EMBL" id="MLFT02000006">
    <property type="protein sequence ID" value="PHT44730.1"/>
    <property type="molecule type" value="Genomic_DNA"/>
</dbReference>
<gene>
    <name evidence="1" type="ORF">CQW23_13888</name>
</gene>
<protein>
    <submittedName>
        <fullName evidence="1">Uncharacterized protein</fullName>
    </submittedName>
</protein>
<dbReference type="OrthoDB" id="2006925at2759"/>
<dbReference type="Proteomes" id="UP000224567">
    <property type="component" value="Unassembled WGS sequence"/>
</dbReference>
<name>A0A2G2WHV9_CAPBA</name>
<sequence length="124" mass="13204">MYIGINKYLVLSVLGSESSTDEPVGSKQLDVADDLVQNPGSTSPRYAVILDQKLADNRESSTPMNLDNYPDVGLVQAVSCGCLSRGQHGAIKMTIEVMAMKQHGNLGFPDGEISATSQFNGQLG</sequence>
<evidence type="ECO:0000313" key="1">
    <source>
        <dbReference type="EMBL" id="PHT44730.1"/>
    </source>
</evidence>
<dbReference type="AlphaFoldDB" id="A0A2G2WHV9"/>
<reference evidence="1 2" key="1">
    <citation type="journal article" date="2017" name="Genome Biol.">
        <title>New reference genome sequences of hot pepper reveal the massive evolution of plant disease-resistance genes by retroduplication.</title>
        <authorList>
            <person name="Kim S."/>
            <person name="Park J."/>
            <person name="Yeom S.I."/>
            <person name="Kim Y.M."/>
            <person name="Seo E."/>
            <person name="Kim K.T."/>
            <person name="Kim M.S."/>
            <person name="Lee J.M."/>
            <person name="Cheong K."/>
            <person name="Shin H.S."/>
            <person name="Kim S.B."/>
            <person name="Han K."/>
            <person name="Lee J."/>
            <person name="Park M."/>
            <person name="Lee H.A."/>
            <person name="Lee H.Y."/>
            <person name="Lee Y."/>
            <person name="Oh S."/>
            <person name="Lee J.H."/>
            <person name="Choi E."/>
            <person name="Choi E."/>
            <person name="Lee S.E."/>
            <person name="Jeon J."/>
            <person name="Kim H."/>
            <person name="Choi G."/>
            <person name="Song H."/>
            <person name="Lee J."/>
            <person name="Lee S.C."/>
            <person name="Kwon J.K."/>
            <person name="Lee H.Y."/>
            <person name="Koo N."/>
            <person name="Hong Y."/>
            <person name="Kim R.W."/>
            <person name="Kang W.H."/>
            <person name="Huh J.H."/>
            <person name="Kang B.C."/>
            <person name="Yang T.J."/>
            <person name="Lee Y.H."/>
            <person name="Bennetzen J.L."/>
            <person name="Choi D."/>
        </authorList>
    </citation>
    <scope>NUCLEOTIDE SEQUENCE [LARGE SCALE GENOMIC DNA]</scope>
    <source>
        <strain evidence="2">cv. PBC81</strain>
    </source>
</reference>
<accession>A0A2G2WHV9</accession>
<proteinExistence type="predicted"/>
<organism evidence="1 2">
    <name type="scientific">Capsicum baccatum</name>
    <name type="common">Peruvian pepper</name>
    <dbReference type="NCBI Taxonomy" id="33114"/>
    <lineage>
        <taxon>Eukaryota</taxon>
        <taxon>Viridiplantae</taxon>
        <taxon>Streptophyta</taxon>
        <taxon>Embryophyta</taxon>
        <taxon>Tracheophyta</taxon>
        <taxon>Spermatophyta</taxon>
        <taxon>Magnoliopsida</taxon>
        <taxon>eudicotyledons</taxon>
        <taxon>Gunneridae</taxon>
        <taxon>Pentapetalae</taxon>
        <taxon>asterids</taxon>
        <taxon>lamiids</taxon>
        <taxon>Solanales</taxon>
        <taxon>Solanaceae</taxon>
        <taxon>Solanoideae</taxon>
        <taxon>Capsiceae</taxon>
        <taxon>Capsicum</taxon>
    </lineage>
</organism>